<reference evidence="1 2" key="1">
    <citation type="submission" date="2016-10" db="EMBL/GenBank/DDBJ databases">
        <authorList>
            <person name="de Groot N.N."/>
        </authorList>
    </citation>
    <scope>NUCLEOTIDE SEQUENCE [LARGE SCALE GENOMIC DNA]</scope>
    <source>
        <strain evidence="1 2">DSM 26130</strain>
    </source>
</reference>
<name>A0A1I2FRM6_9BACT</name>
<organism evidence="1 2">
    <name type="scientific">Spirosoma endophyticum</name>
    <dbReference type="NCBI Taxonomy" id="662367"/>
    <lineage>
        <taxon>Bacteria</taxon>
        <taxon>Pseudomonadati</taxon>
        <taxon>Bacteroidota</taxon>
        <taxon>Cytophagia</taxon>
        <taxon>Cytophagales</taxon>
        <taxon>Cytophagaceae</taxon>
        <taxon>Spirosoma</taxon>
    </lineage>
</organism>
<evidence type="ECO:0000313" key="2">
    <source>
        <dbReference type="Proteomes" id="UP000198598"/>
    </source>
</evidence>
<dbReference type="RefSeq" id="WP_245776878.1">
    <property type="nucleotide sequence ID" value="NZ_FOLQ01000027.1"/>
</dbReference>
<dbReference type="AlphaFoldDB" id="A0A1I2FRM6"/>
<evidence type="ECO:0008006" key="3">
    <source>
        <dbReference type="Google" id="ProtNLM"/>
    </source>
</evidence>
<keyword evidence="2" id="KW-1185">Reference proteome</keyword>
<gene>
    <name evidence="1" type="ORF">SAMN05216167_12713</name>
</gene>
<sequence length="74" mass="8524">METFTLFIGIDISKATLDWAVVVANKLLFHYQSLNDQKGIESYVKHLKQQYPEASFDNSLFCMEHTAQAALWNI</sequence>
<dbReference type="STRING" id="662367.SAMN05216167_12713"/>
<evidence type="ECO:0000313" key="1">
    <source>
        <dbReference type="EMBL" id="SFF07101.1"/>
    </source>
</evidence>
<dbReference type="EMBL" id="FOLQ01000027">
    <property type="protein sequence ID" value="SFF07101.1"/>
    <property type="molecule type" value="Genomic_DNA"/>
</dbReference>
<proteinExistence type="predicted"/>
<accession>A0A1I2FRM6</accession>
<protein>
    <recommendedName>
        <fullName evidence="3">Transposase</fullName>
    </recommendedName>
</protein>
<dbReference type="Proteomes" id="UP000198598">
    <property type="component" value="Unassembled WGS sequence"/>
</dbReference>